<feature type="compositionally biased region" description="Low complexity" evidence="1">
    <location>
        <begin position="477"/>
        <end position="488"/>
    </location>
</feature>
<evidence type="ECO:0000313" key="3">
    <source>
        <dbReference type="EMBL" id="KAK4086765.1"/>
    </source>
</evidence>
<dbReference type="InterPro" id="IPR024655">
    <property type="entry name" value="Asl1_glyco_hydro_catalytic"/>
</dbReference>
<protein>
    <submittedName>
        <fullName evidence="3">CAZyme family GH128</fullName>
    </submittedName>
</protein>
<evidence type="ECO:0000313" key="4">
    <source>
        <dbReference type="Proteomes" id="UP001287286"/>
    </source>
</evidence>
<dbReference type="Pfam" id="PF11790">
    <property type="entry name" value="Glyco_hydro_cc"/>
    <property type="match status" value="1"/>
</dbReference>
<reference evidence="3 4" key="1">
    <citation type="journal article" date="2024" name="Microbiol. Resour. Announc.">
        <title>Genome annotations for the ascomycete fungi Trichoderma harzianum, Trichoderma aggressivum, and Purpureocillium lilacinum.</title>
        <authorList>
            <person name="Beijen E.P.W."/>
            <person name="Ohm R.A."/>
        </authorList>
    </citation>
    <scope>NUCLEOTIDE SEQUENCE [LARGE SCALE GENOMIC DNA]</scope>
    <source>
        <strain evidence="3 4">CBS 150709</strain>
    </source>
</reference>
<organism evidence="3 4">
    <name type="scientific">Purpureocillium lilacinum</name>
    <name type="common">Paecilomyces lilacinus</name>
    <dbReference type="NCBI Taxonomy" id="33203"/>
    <lineage>
        <taxon>Eukaryota</taxon>
        <taxon>Fungi</taxon>
        <taxon>Dikarya</taxon>
        <taxon>Ascomycota</taxon>
        <taxon>Pezizomycotina</taxon>
        <taxon>Sordariomycetes</taxon>
        <taxon>Hypocreomycetidae</taxon>
        <taxon>Hypocreales</taxon>
        <taxon>Ophiocordycipitaceae</taxon>
        <taxon>Purpureocillium</taxon>
    </lineage>
</organism>
<proteinExistence type="predicted"/>
<dbReference type="EMBL" id="JAWRVI010000038">
    <property type="protein sequence ID" value="KAK4086765.1"/>
    <property type="molecule type" value="Genomic_DNA"/>
</dbReference>
<feature type="region of interest" description="Disordered" evidence="1">
    <location>
        <begin position="1"/>
        <end position="65"/>
    </location>
</feature>
<evidence type="ECO:0000259" key="2">
    <source>
        <dbReference type="Pfam" id="PF11790"/>
    </source>
</evidence>
<evidence type="ECO:0000256" key="1">
    <source>
        <dbReference type="SAM" id="MobiDB-lite"/>
    </source>
</evidence>
<feature type="region of interest" description="Disordered" evidence="1">
    <location>
        <begin position="133"/>
        <end position="157"/>
    </location>
</feature>
<dbReference type="Proteomes" id="UP001287286">
    <property type="component" value="Unassembled WGS sequence"/>
</dbReference>
<dbReference type="InterPro" id="IPR053183">
    <property type="entry name" value="ASL1"/>
</dbReference>
<dbReference type="SUPFAM" id="SSF51445">
    <property type="entry name" value="(Trans)glycosidases"/>
    <property type="match status" value="1"/>
</dbReference>
<dbReference type="InterPro" id="IPR017853">
    <property type="entry name" value="GH"/>
</dbReference>
<gene>
    <name evidence="3" type="ORF">Purlil1_8930</name>
</gene>
<keyword evidence="4" id="KW-1185">Reference proteome</keyword>
<feature type="domain" description="Asl1-like glycosyl hydrolase catalytic" evidence="2">
    <location>
        <begin position="501"/>
        <end position="725"/>
    </location>
</feature>
<dbReference type="PANTHER" id="PTHR34154">
    <property type="entry name" value="ALKALI-SENSITIVE LINKAGE PROTEIN 1"/>
    <property type="match status" value="1"/>
</dbReference>
<name>A0ABR0BRX4_PURLI</name>
<feature type="region of interest" description="Disordered" evidence="1">
    <location>
        <begin position="426"/>
        <end position="450"/>
    </location>
</feature>
<dbReference type="PANTHER" id="PTHR34154:SF10">
    <property type="entry name" value="ASL1-LIKE GLYCOSYL HYDROLASE CATALYTIC DOMAIN-CONTAINING PROTEIN"/>
    <property type="match status" value="1"/>
</dbReference>
<feature type="compositionally biased region" description="Basic and acidic residues" evidence="1">
    <location>
        <begin position="14"/>
        <end position="26"/>
    </location>
</feature>
<feature type="compositionally biased region" description="Low complexity" evidence="1">
    <location>
        <begin position="133"/>
        <end position="148"/>
    </location>
</feature>
<dbReference type="Gene3D" id="3.20.20.80">
    <property type="entry name" value="Glycosidases"/>
    <property type="match status" value="1"/>
</dbReference>
<feature type="region of interest" description="Disordered" evidence="1">
    <location>
        <begin position="477"/>
        <end position="497"/>
    </location>
</feature>
<feature type="compositionally biased region" description="Low complexity" evidence="1">
    <location>
        <begin position="426"/>
        <end position="435"/>
    </location>
</feature>
<sequence>MVLMDGRGRKRRRRDLETEPPLRRFAQELPPHAPMPPAPGANHQPAVVRSGHSGDGNPLPGSRPAWLWTARKKGKTGKGTRADELGRELRPVRPALFDAASSSWKLRAAFTTLARTKYDWVPACATLVTAAAPPAPTAAHSSRPTTTTKAPDCVSSEAQVDRLPWRGHQQMDAERSSAQPAIRRSTKKYRAGVRTAAGWESWSAPTRRLAPVPASLVLLDLRRRRSRRRPSSLCRVAPGWRTLALPSTPVSGRILGPTWTCTMPRSQDEVHVGGRQGGRDPKSHLCRYLIAGERKALASATPPHPGLPSILLLSRPSLSLFLPSFPPLALTHIQDTNTTFVPTTTTMFTKNLVALTAVAGLAEQAVAFNSHRHLHRAADVNVKRDYVTHWVTVYETAYVTDGQQDSKAAATEYVANSVPAPQPTVAAAPPVVSSQAPPPPPPASPTTLVTSAKPAPVNIQVSAPPIKVKEPVAVTSSAPAATTSKASSGNGGSSGLSSKRGIAYNDAGMANIFGGECKTCSWAYNWGSNPGSLNKNINFIPTLWGNKEPFISAWQSDAEKAIANGAKALFSFNECDNKGQANMLPTDAAAAHTKYMSPFAGQVPIGAPSITNSGQKGEGIEWLTEFMSACSGNCPVDFCNVHWYSEAQYADTLFTHLEAAHKACNNKPIWLTEFAPLDGDAGSFLKQVIPKLESLDYLHGYSYFMVANDKLMSSTTSLSSPGQVYAALA</sequence>
<accession>A0ABR0BRX4</accession>
<comment type="caution">
    <text evidence="3">The sequence shown here is derived from an EMBL/GenBank/DDBJ whole genome shotgun (WGS) entry which is preliminary data.</text>
</comment>